<feature type="compositionally biased region" description="Acidic residues" evidence="1">
    <location>
        <begin position="11"/>
        <end position="21"/>
    </location>
</feature>
<name>A0A8S3GP90_9BILA</name>
<evidence type="ECO:0000313" key="3">
    <source>
        <dbReference type="Proteomes" id="UP000681967"/>
    </source>
</evidence>
<dbReference type="Proteomes" id="UP000681967">
    <property type="component" value="Unassembled WGS sequence"/>
</dbReference>
<protein>
    <recommendedName>
        <fullName evidence="4">RING-type domain-containing protein</fullName>
    </recommendedName>
</protein>
<evidence type="ECO:0000256" key="1">
    <source>
        <dbReference type="SAM" id="MobiDB-lite"/>
    </source>
</evidence>
<accession>A0A8S3GP90</accession>
<feature type="non-terminal residue" evidence="2">
    <location>
        <position position="138"/>
    </location>
</feature>
<evidence type="ECO:0008006" key="4">
    <source>
        <dbReference type="Google" id="ProtNLM"/>
    </source>
</evidence>
<dbReference type="EMBL" id="CAJOBH010275974">
    <property type="protein sequence ID" value="CAF5168036.1"/>
    <property type="molecule type" value="Genomic_DNA"/>
</dbReference>
<reference evidence="2" key="1">
    <citation type="submission" date="2021-02" db="EMBL/GenBank/DDBJ databases">
        <authorList>
            <person name="Nowell W R."/>
        </authorList>
    </citation>
    <scope>NUCLEOTIDE SEQUENCE</scope>
</reference>
<comment type="caution">
    <text evidence="2">The sequence shown here is derived from an EMBL/GenBank/DDBJ whole genome shotgun (WGS) entry which is preliminary data.</text>
</comment>
<feature type="non-terminal residue" evidence="2">
    <location>
        <position position="1"/>
    </location>
</feature>
<proteinExistence type="predicted"/>
<sequence>NEITANTDSIESGEEEEDDDSDMIRSGTRRIERRCVFCQHKSSISTSFFQICGHTYCRCAAQTLAALHTFPLRCKACKSNIHIRDIKIIFSNHEQLLLPLLKSSIQHYLTTNPQQDDRVFCPNAECNGLIKLNNGYQT</sequence>
<feature type="region of interest" description="Disordered" evidence="1">
    <location>
        <begin position="1"/>
        <end position="24"/>
    </location>
</feature>
<evidence type="ECO:0000313" key="2">
    <source>
        <dbReference type="EMBL" id="CAF5168036.1"/>
    </source>
</evidence>
<gene>
    <name evidence="2" type="ORF">BYL167_LOCUS76490</name>
</gene>
<dbReference type="AlphaFoldDB" id="A0A8S3GP90"/>
<organism evidence="2 3">
    <name type="scientific">Rotaria magnacalcarata</name>
    <dbReference type="NCBI Taxonomy" id="392030"/>
    <lineage>
        <taxon>Eukaryota</taxon>
        <taxon>Metazoa</taxon>
        <taxon>Spiralia</taxon>
        <taxon>Gnathifera</taxon>
        <taxon>Rotifera</taxon>
        <taxon>Eurotatoria</taxon>
        <taxon>Bdelloidea</taxon>
        <taxon>Philodinida</taxon>
        <taxon>Philodinidae</taxon>
        <taxon>Rotaria</taxon>
    </lineage>
</organism>